<dbReference type="STRING" id="1337093.MBELCI_3576"/>
<proteinExistence type="predicted"/>
<keyword evidence="2" id="KW-0238">DNA-binding</keyword>
<reference evidence="5" key="1">
    <citation type="journal article" date="2013" name="Genome Announc.">
        <title>Draft Genome Sequence of Loktanella cinnabarina LL-001T, Isolated from Deep-Sea Floor Sediment.</title>
        <authorList>
            <person name="Nishi S."/>
            <person name="Tsubouchi T."/>
            <person name="Takaki Y."/>
            <person name="Koyanagi R."/>
            <person name="Satoh N."/>
            <person name="Maruyama T."/>
            <person name="Hatada Y."/>
        </authorList>
    </citation>
    <scope>NUCLEOTIDE SEQUENCE [LARGE SCALE GENOMIC DNA]</scope>
    <source>
        <strain evidence="5">LL-001</strain>
    </source>
</reference>
<dbReference type="InterPro" id="IPR046335">
    <property type="entry name" value="LacI/GalR-like_sensor"/>
</dbReference>
<dbReference type="SUPFAM" id="SSF47413">
    <property type="entry name" value="lambda repressor-like DNA-binding domains"/>
    <property type="match status" value="1"/>
</dbReference>
<dbReference type="InterPro" id="IPR000843">
    <property type="entry name" value="HTH_LacI"/>
</dbReference>
<keyword evidence="1" id="KW-0805">Transcription regulation</keyword>
<dbReference type="GO" id="GO:0000976">
    <property type="term" value="F:transcription cis-regulatory region binding"/>
    <property type="evidence" value="ECO:0007669"/>
    <property type="project" value="TreeGrafter"/>
</dbReference>
<evidence type="ECO:0000313" key="6">
    <source>
        <dbReference type="Proteomes" id="UP000016566"/>
    </source>
</evidence>
<dbReference type="CDD" id="cd20010">
    <property type="entry name" value="PBP1_AglR-like"/>
    <property type="match status" value="1"/>
</dbReference>
<dbReference type="SMART" id="SM00354">
    <property type="entry name" value="HTH_LACI"/>
    <property type="match status" value="1"/>
</dbReference>
<keyword evidence="3" id="KW-0804">Transcription</keyword>
<sequence length="340" mass="35730">MVTLKDVSREVGVSITQVSRALAGYPDVKEETRQRIVEASERLGYRPNALARGLKTGRSGIVAMVVPGDWAVEESTVLLEIVTGLSTEISGRGMRFVLHVAAPGEDVREAHDELIRGGGIDGFVVIQPARGGALIKGLAKSGIPFVVHGNPGSGAHPHVDIDNAAVGADLLSRLLDLGHRRVLFLNGPKGALFAEARDEGVAWALAGAGLGADTVRTEHGPMTETQGREATRSALRRPDRPTAIMAGNVMLARGVYDAAAAMGLRIPQDLSVLAHDDGLRGYEPEGFVPVLGGTRSPLAAAWVALADALKARIEHGEASIENRILPHKFNAGGSTSEIQG</sequence>
<dbReference type="InterPro" id="IPR010982">
    <property type="entry name" value="Lambda_DNA-bd_dom_sf"/>
</dbReference>
<evidence type="ECO:0000313" key="5">
    <source>
        <dbReference type="EMBL" id="GAD57524.1"/>
    </source>
</evidence>
<accession>U3AIM2</accession>
<dbReference type="Gene3D" id="1.10.260.40">
    <property type="entry name" value="lambda repressor-like DNA-binding domains"/>
    <property type="match status" value="1"/>
</dbReference>
<dbReference type="SUPFAM" id="SSF53822">
    <property type="entry name" value="Periplasmic binding protein-like I"/>
    <property type="match status" value="1"/>
</dbReference>
<dbReference type="GO" id="GO:0003700">
    <property type="term" value="F:DNA-binding transcription factor activity"/>
    <property type="evidence" value="ECO:0007669"/>
    <property type="project" value="TreeGrafter"/>
</dbReference>
<dbReference type="Pfam" id="PF13377">
    <property type="entry name" value="Peripla_BP_3"/>
    <property type="match status" value="1"/>
</dbReference>
<dbReference type="PANTHER" id="PTHR30146">
    <property type="entry name" value="LACI-RELATED TRANSCRIPTIONAL REPRESSOR"/>
    <property type="match status" value="1"/>
</dbReference>
<organism evidence="5 6">
    <name type="scientific">Limimaricola cinnabarinus LL-001</name>
    <dbReference type="NCBI Taxonomy" id="1337093"/>
    <lineage>
        <taxon>Bacteria</taxon>
        <taxon>Pseudomonadati</taxon>
        <taxon>Pseudomonadota</taxon>
        <taxon>Alphaproteobacteria</taxon>
        <taxon>Rhodobacterales</taxon>
        <taxon>Paracoccaceae</taxon>
        <taxon>Limimaricola</taxon>
    </lineage>
</organism>
<dbReference type="EMBL" id="BATB01000100">
    <property type="protein sequence ID" value="GAD57524.1"/>
    <property type="molecule type" value="Genomic_DNA"/>
</dbReference>
<dbReference type="Proteomes" id="UP000016566">
    <property type="component" value="Unassembled WGS sequence"/>
</dbReference>
<dbReference type="Pfam" id="PF00356">
    <property type="entry name" value="LacI"/>
    <property type="match status" value="1"/>
</dbReference>
<dbReference type="PROSITE" id="PS50932">
    <property type="entry name" value="HTH_LACI_2"/>
    <property type="match status" value="1"/>
</dbReference>
<comment type="caution">
    <text evidence="5">The sequence shown here is derived from an EMBL/GenBank/DDBJ whole genome shotgun (WGS) entry which is preliminary data.</text>
</comment>
<dbReference type="OrthoDB" id="234496at2"/>
<keyword evidence="6" id="KW-1185">Reference proteome</keyword>
<protein>
    <submittedName>
        <fullName evidence="5">Transcriptional regulator AglR, LacI family</fullName>
    </submittedName>
</protein>
<evidence type="ECO:0000256" key="3">
    <source>
        <dbReference type="ARBA" id="ARBA00023163"/>
    </source>
</evidence>
<name>U3AIM2_9RHOB</name>
<dbReference type="InterPro" id="IPR028082">
    <property type="entry name" value="Peripla_BP_I"/>
</dbReference>
<evidence type="ECO:0000259" key="4">
    <source>
        <dbReference type="PROSITE" id="PS50932"/>
    </source>
</evidence>
<dbReference type="Gene3D" id="3.40.50.2300">
    <property type="match status" value="2"/>
</dbReference>
<dbReference type="eggNOG" id="COG1609">
    <property type="taxonomic scope" value="Bacteria"/>
</dbReference>
<evidence type="ECO:0000256" key="2">
    <source>
        <dbReference type="ARBA" id="ARBA00023125"/>
    </source>
</evidence>
<dbReference type="RefSeq" id="WP_021695622.1">
    <property type="nucleotide sequence ID" value="NZ_BATB01000100.1"/>
</dbReference>
<gene>
    <name evidence="5" type="ORF">MBELCI_3576</name>
</gene>
<dbReference type="AlphaFoldDB" id="U3AIM2"/>
<dbReference type="PANTHER" id="PTHR30146:SF153">
    <property type="entry name" value="LACTOSE OPERON REPRESSOR"/>
    <property type="match status" value="1"/>
</dbReference>
<dbReference type="CDD" id="cd01392">
    <property type="entry name" value="HTH_LacI"/>
    <property type="match status" value="1"/>
</dbReference>
<evidence type="ECO:0000256" key="1">
    <source>
        <dbReference type="ARBA" id="ARBA00023015"/>
    </source>
</evidence>
<feature type="domain" description="HTH lacI-type" evidence="4">
    <location>
        <begin position="2"/>
        <end position="56"/>
    </location>
</feature>